<proteinExistence type="inferred from homology"/>
<dbReference type="PANTHER" id="PTHR21404">
    <property type="entry name" value="HEN1"/>
    <property type="match status" value="1"/>
</dbReference>
<sequence length="446" mass="51682">MQLSFTIRGQGAEAVSYLLAKNPNNLYERDEKGFKTRIVYTTFTPDEIQFLIYVKPDAIDLVRNSADIYDITSYINDREFAVSSIFTSAIRKALGTALNGKPQEGYSKWVQHPFEMEIAFGPVASDLNDEEIHALFEPIGYQVNLERGVANKKIHDKSSAKFITLKGQQSLQNALKHVFLLIPVLDNYKHYFIDEKEIEKLERYGEGWLESHPLKQLIVKRTLRFENLISQSKFFEMEPPKPELPKVRLNDLRYQAIIDSIKGFPNKETIIDLGSGEGKLSTLLGFVEGVKEILAVEPSNKARLRALDRFHQAKEQGIFLEPTTMAGSLFYFDERLQNKDIMILCEVIEHIDEARLGRIFRMIFQDYRPQVLIVTTPNQEYNVVYEMDEEMRHNDHRFEWTRNEFQQKCAEWIAGCSYRVQFQGIGEEHPTFGQPTQMAIFTRKEG</sequence>
<dbReference type="RefSeq" id="WP_133338740.1">
    <property type="nucleotide sequence ID" value="NZ_JAVGVR010000001.1"/>
</dbReference>
<dbReference type="GO" id="GO:0090486">
    <property type="term" value="F:small RNA 2'-O-methyltransferase activity"/>
    <property type="evidence" value="ECO:0007669"/>
    <property type="project" value="UniProtKB-EC"/>
</dbReference>
<dbReference type="SUPFAM" id="SSF53335">
    <property type="entry name" value="S-adenosyl-L-methionine-dependent methyltransferases"/>
    <property type="match status" value="1"/>
</dbReference>
<keyword evidence="17" id="KW-1185">Reference proteome</keyword>
<evidence type="ECO:0000256" key="12">
    <source>
        <dbReference type="ARBA" id="ARBA00048418"/>
    </source>
</evidence>
<keyword evidence="5 15" id="KW-0808">Transferase</keyword>
<dbReference type="Pfam" id="PF12623">
    <property type="entry name" value="Hen1_L"/>
    <property type="match status" value="1"/>
</dbReference>
<protein>
    <recommendedName>
        <fullName evidence="3">Small RNA 2'-O-methyltransferase</fullName>
        <ecNumber evidence="11">2.1.1.386</ecNumber>
    </recommendedName>
</protein>
<evidence type="ECO:0000256" key="2">
    <source>
        <dbReference type="ARBA" id="ARBA00009026"/>
    </source>
</evidence>
<dbReference type="GO" id="GO:0001510">
    <property type="term" value="P:RNA methylation"/>
    <property type="evidence" value="ECO:0007669"/>
    <property type="project" value="InterPro"/>
</dbReference>
<dbReference type="EC" id="2.1.1.386" evidence="11"/>
<evidence type="ECO:0000256" key="10">
    <source>
        <dbReference type="ARBA" id="ARBA00023158"/>
    </source>
</evidence>
<dbReference type="NCBIfam" id="TIGR04074">
    <property type="entry name" value="bacter_Hen1"/>
    <property type="match status" value="1"/>
</dbReference>
<evidence type="ECO:0000313" key="15">
    <source>
        <dbReference type="EMBL" id="TDK58324.1"/>
    </source>
</evidence>
<evidence type="ECO:0000313" key="17">
    <source>
        <dbReference type="Proteomes" id="UP001178888"/>
    </source>
</evidence>
<dbReference type="InterPro" id="IPR029063">
    <property type="entry name" value="SAM-dependent_MTases_sf"/>
</dbReference>
<keyword evidence="7" id="KW-0479">Metal-binding</keyword>
<organism evidence="15 16">
    <name type="scientific">Bacillus salipaludis</name>
    <dbReference type="NCBI Taxonomy" id="2547811"/>
    <lineage>
        <taxon>Bacteria</taxon>
        <taxon>Bacillati</taxon>
        <taxon>Bacillota</taxon>
        <taxon>Bacilli</taxon>
        <taxon>Bacillales</taxon>
        <taxon>Bacillaceae</taxon>
        <taxon>Bacillus</taxon>
    </lineage>
</organism>
<comment type="catalytic activity">
    <reaction evidence="12">
        <text>small RNA 3'-end nucleotide + S-adenosyl-L-methionine = small RNA 3'-end 2'-O-methylnucleotide + S-adenosyl-L-homocysteine + H(+)</text>
        <dbReference type="Rhea" id="RHEA:37887"/>
        <dbReference type="Rhea" id="RHEA-COMP:10415"/>
        <dbReference type="Rhea" id="RHEA-COMP:10416"/>
        <dbReference type="ChEBI" id="CHEBI:15378"/>
        <dbReference type="ChEBI" id="CHEBI:57856"/>
        <dbReference type="ChEBI" id="CHEBI:59789"/>
        <dbReference type="ChEBI" id="CHEBI:74896"/>
        <dbReference type="ChEBI" id="CHEBI:74898"/>
        <dbReference type="EC" id="2.1.1.386"/>
    </reaction>
</comment>
<dbReference type="Proteomes" id="UP000295132">
    <property type="component" value="Unassembled WGS sequence"/>
</dbReference>
<dbReference type="PANTHER" id="PTHR21404:SF3">
    <property type="entry name" value="SMALL RNA 2'-O-METHYLTRANSFERASE"/>
    <property type="match status" value="1"/>
</dbReference>
<keyword evidence="6" id="KW-0949">S-adenosyl-L-methionine</keyword>
<dbReference type="GO" id="GO:0031047">
    <property type="term" value="P:regulatory ncRNA-mediated gene silencing"/>
    <property type="evidence" value="ECO:0007669"/>
    <property type="project" value="UniProtKB-KW"/>
</dbReference>
<dbReference type="InterPro" id="IPR026610">
    <property type="entry name" value="Hen1"/>
</dbReference>
<evidence type="ECO:0000256" key="3">
    <source>
        <dbReference type="ARBA" id="ARBA00021330"/>
    </source>
</evidence>
<evidence type="ECO:0000256" key="11">
    <source>
        <dbReference type="ARBA" id="ARBA00035025"/>
    </source>
</evidence>
<dbReference type="EMBL" id="JAVGVR010000001">
    <property type="protein sequence ID" value="MDQ6598977.1"/>
    <property type="molecule type" value="Genomic_DNA"/>
</dbReference>
<comment type="similarity">
    <text evidence="2">Belongs to the methyltransferase superfamily. HEN1 family.</text>
</comment>
<evidence type="ECO:0000313" key="14">
    <source>
        <dbReference type="EMBL" id="MDQ6598977.1"/>
    </source>
</evidence>
<dbReference type="InterPro" id="IPR024740">
    <property type="entry name" value="Hen1_N"/>
</dbReference>
<dbReference type="Gene3D" id="3.30.1610.20">
    <property type="entry name" value="Hen1, N-terminal domain"/>
    <property type="match status" value="1"/>
</dbReference>
<name>A0A4V3AT46_9BACI</name>
<reference evidence="15 16" key="1">
    <citation type="submission" date="2019-03" db="EMBL/GenBank/DDBJ databases">
        <title>Bacillus niacini sp. nov. a Nicotinate-Metabolizing Mesophile Isolated from Soil.</title>
        <authorList>
            <person name="Zhang G."/>
        </authorList>
    </citation>
    <scope>NUCLEOTIDE SEQUENCE [LARGE SCALE GENOMIC DNA]</scope>
    <source>
        <strain evidence="15 16">WN066</strain>
    </source>
</reference>
<evidence type="ECO:0000256" key="1">
    <source>
        <dbReference type="ARBA" id="ARBA00001946"/>
    </source>
</evidence>
<accession>A0A4V3AT46</accession>
<dbReference type="EMBL" id="SMYO01000015">
    <property type="protein sequence ID" value="TDK58324.1"/>
    <property type="molecule type" value="Genomic_DNA"/>
</dbReference>
<dbReference type="GO" id="GO:0046872">
    <property type="term" value="F:metal ion binding"/>
    <property type="evidence" value="ECO:0007669"/>
    <property type="project" value="UniProtKB-KW"/>
</dbReference>
<dbReference type="InterPro" id="IPR024026">
    <property type="entry name" value="3'-RNA_MeTfrase_Hen1_bac"/>
</dbReference>
<evidence type="ECO:0000256" key="6">
    <source>
        <dbReference type="ARBA" id="ARBA00022691"/>
    </source>
</evidence>
<dbReference type="AlphaFoldDB" id="A0A4V3AT46"/>
<comment type="cofactor">
    <cofactor evidence="1">
        <name>Mg(2+)</name>
        <dbReference type="ChEBI" id="CHEBI:18420"/>
    </cofactor>
</comment>
<evidence type="ECO:0000256" key="7">
    <source>
        <dbReference type="ARBA" id="ARBA00022723"/>
    </source>
</evidence>
<dbReference type="Pfam" id="PF13489">
    <property type="entry name" value="Methyltransf_23"/>
    <property type="match status" value="1"/>
</dbReference>
<comment type="caution">
    <text evidence="15">The sequence shown here is derived from an EMBL/GenBank/DDBJ whole genome shotgun (WGS) entry which is preliminary data.</text>
</comment>
<keyword evidence="4 15" id="KW-0489">Methyltransferase</keyword>
<keyword evidence="9" id="KW-0694">RNA-binding</keyword>
<evidence type="ECO:0000256" key="9">
    <source>
        <dbReference type="ARBA" id="ARBA00022884"/>
    </source>
</evidence>
<evidence type="ECO:0000256" key="5">
    <source>
        <dbReference type="ARBA" id="ARBA00022679"/>
    </source>
</evidence>
<evidence type="ECO:0000256" key="8">
    <source>
        <dbReference type="ARBA" id="ARBA00022842"/>
    </source>
</evidence>
<dbReference type="GO" id="GO:0003723">
    <property type="term" value="F:RNA binding"/>
    <property type="evidence" value="ECO:0007669"/>
    <property type="project" value="UniProtKB-KW"/>
</dbReference>
<feature type="domain" description="Hen1 N-terminal" evidence="13">
    <location>
        <begin position="1"/>
        <end position="230"/>
    </location>
</feature>
<evidence type="ECO:0000259" key="13">
    <source>
        <dbReference type="Pfam" id="PF12623"/>
    </source>
</evidence>
<dbReference type="Gene3D" id="3.40.50.150">
    <property type="entry name" value="Vaccinia Virus protein VP39"/>
    <property type="match status" value="1"/>
</dbReference>
<evidence type="ECO:0000313" key="16">
    <source>
        <dbReference type="Proteomes" id="UP000295132"/>
    </source>
</evidence>
<evidence type="ECO:0000256" key="4">
    <source>
        <dbReference type="ARBA" id="ARBA00022603"/>
    </source>
</evidence>
<dbReference type="InterPro" id="IPR038546">
    <property type="entry name" value="Hen1_N_sf"/>
</dbReference>
<reference evidence="14" key="2">
    <citation type="submission" date="2023-08" db="EMBL/GenBank/DDBJ databases">
        <title>Nitrogen cycling bacteria in agricultural field soils.</title>
        <authorList>
            <person name="Jang J."/>
        </authorList>
    </citation>
    <scope>NUCLEOTIDE SEQUENCE</scope>
    <source>
        <strain evidence="14">PS3-36</strain>
    </source>
</reference>
<keyword evidence="10" id="KW-0943">RNA-mediated gene silencing</keyword>
<dbReference type="Proteomes" id="UP001178888">
    <property type="component" value="Unassembled WGS sequence"/>
</dbReference>
<gene>
    <name evidence="15" type="ORF">E2K98_24180</name>
    <name evidence="14" type="ORF">RCG21_21960</name>
</gene>
<keyword evidence="8" id="KW-0460">Magnesium</keyword>